<evidence type="ECO:0000313" key="3">
    <source>
        <dbReference type="Proteomes" id="UP000164555"/>
    </source>
</evidence>
<accession>B1NLR2</accession>
<sequence length="226" mass="25385">MSSILDKIKRWQNKRATQTSSSMMSSLTKVSTSSGVSSEEMPKLPQPKKHRDTRVVKMIPVPLKRPQLPPGEGTVLVVHPIGKCDPREKRMSTSGIIVAYIATDSGANSIRALVKSLEEVKMETPEDSIFVDQMLCSTRVLLIRIEHWVELLTRGRRPTWNLLISRMALMKRVSQGKPVEELLLDEAWKVVLPWIEGEVRASLPAKQISEKGQTTPTPGQTQERLL</sequence>
<feature type="region of interest" description="Disordered" evidence="1">
    <location>
        <begin position="206"/>
        <end position="226"/>
    </location>
</feature>
<reference evidence="2 3" key="1">
    <citation type="journal article" date="2008" name="Virology">
        <title>The complete genome sequence of the Atlantic salmon paramyxovirus (ASPV).</title>
        <authorList>
            <person name="Nylund S."/>
            <person name="Karlsen M."/>
            <person name="Nylund A."/>
        </authorList>
    </citation>
    <scope>NUCLEOTIDE SEQUENCE [LARGE SCALE GENOMIC DNA]</scope>
    <source>
        <strain evidence="2">ASPV-Ro</strain>
    </source>
</reference>
<feature type="compositionally biased region" description="Low complexity" evidence="1">
    <location>
        <begin position="17"/>
        <end position="38"/>
    </location>
</feature>
<dbReference type="RefSeq" id="YP_009094145.1">
    <property type="nucleotide sequence ID" value="NC_025360.1"/>
</dbReference>
<evidence type="ECO:0000256" key="1">
    <source>
        <dbReference type="SAM" id="MobiDB-lite"/>
    </source>
</evidence>
<feature type="compositionally biased region" description="Low complexity" evidence="1">
    <location>
        <begin position="212"/>
        <end position="226"/>
    </location>
</feature>
<name>B1NLR2_9MONO</name>
<proteinExistence type="predicted"/>
<protein>
    <submittedName>
        <fullName evidence="2">C protein</fullName>
    </submittedName>
</protein>
<dbReference type="GeneID" id="20964425"/>
<evidence type="ECO:0000313" key="2">
    <source>
        <dbReference type="EMBL" id="ABW38050.1"/>
    </source>
</evidence>
<organism evidence="2 3">
    <name type="scientific">Salmon aquaparamyxovirus</name>
    <dbReference type="NCBI Taxonomy" id="381543"/>
    <lineage>
        <taxon>Viruses</taxon>
        <taxon>Riboviria</taxon>
        <taxon>Orthornavirae</taxon>
        <taxon>Negarnaviricota</taxon>
        <taxon>Haploviricotina</taxon>
        <taxon>Monjiviricetes</taxon>
        <taxon>Mononegavirales</taxon>
        <taxon>Paramyxoviridae</taxon>
        <taxon>Feraresvirinae</taxon>
        <taxon>Aquaparamyxovirus</taxon>
        <taxon>Aquaparamyxovirus salmonis</taxon>
    </lineage>
</organism>
<dbReference type="EMBL" id="EF646380">
    <property type="protein sequence ID" value="ABW38050.1"/>
    <property type="molecule type" value="Viral_cRNA"/>
</dbReference>
<feature type="region of interest" description="Disordered" evidence="1">
    <location>
        <begin position="1"/>
        <end position="52"/>
    </location>
</feature>
<dbReference type="Proteomes" id="UP000164555">
    <property type="component" value="Genome"/>
</dbReference>